<dbReference type="EMBL" id="OX365700">
    <property type="protein sequence ID" value="CAI4033338.1"/>
    <property type="molecule type" value="Genomic_DNA"/>
</dbReference>
<reference evidence="3" key="1">
    <citation type="submission" date="2022-10" db="EMBL/GenBank/DDBJ databases">
        <authorList>
            <person name="Koch H."/>
        </authorList>
    </citation>
    <scope>NUCLEOTIDE SEQUENCE</scope>
    <source>
        <strain evidence="3">DNF</strain>
    </source>
</reference>
<evidence type="ECO:0000256" key="1">
    <source>
        <dbReference type="ARBA" id="ARBA00008791"/>
    </source>
</evidence>
<evidence type="ECO:0000313" key="3">
    <source>
        <dbReference type="EMBL" id="CAI4033338.1"/>
    </source>
</evidence>
<comment type="similarity">
    <text evidence="1">Belongs to the universal stress protein A family.</text>
</comment>
<keyword evidence="4" id="KW-1185">Reference proteome</keyword>
<feature type="domain" description="UspA" evidence="2">
    <location>
        <begin position="149"/>
        <end position="285"/>
    </location>
</feature>
<gene>
    <name evidence="3" type="ORF">DNFV4_03774</name>
</gene>
<dbReference type="CDD" id="cd00293">
    <property type="entry name" value="USP-like"/>
    <property type="match status" value="2"/>
</dbReference>
<dbReference type="InterPro" id="IPR006016">
    <property type="entry name" value="UspA"/>
</dbReference>
<dbReference type="InterPro" id="IPR006015">
    <property type="entry name" value="Universal_stress_UspA"/>
</dbReference>
<protein>
    <recommendedName>
        <fullName evidence="2">UspA domain-containing protein</fullName>
    </recommendedName>
</protein>
<dbReference type="PANTHER" id="PTHR31964:SF113">
    <property type="entry name" value="USPA DOMAIN-CONTAINING PROTEIN"/>
    <property type="match status" value="1"/>
</dbReference>
<proteinExistence type="inferred from homology"/>
<evidence type="ECO:0000259" key="2">
    <source>
        <dbReference type="Pfam" id="PF00582"/>
    </source>
</evidence>
<dbReference type="InterPro" id="IPR014729">
    <property type="entry name" value="Rossmann-like_a/b/a_fold"/>
</dbReference>
<dbReference type="Gene3D" id="3.40.50.620">
    <property type="entry name" value="HUPs"/>
    <property type="match status" value="2"/>
</dbReference>
<dbReference type="PANTHER" id="PTHR31964">
    <property type="entry name" value="ADENINE NUCLEOTIDE ALPHA HYDROLASES-LIKE SUPERFAMILY PROTEIN"/>
    <property type="match status" value="1"/>
</dbReference>
<feature type="domain" description="UspA" evidence="2">
    <location>
        <begin position="2"/>
        <end position="142"/>
    </location>
</feature>
<dbReference type="KEGG" id="nti:DNFV4_03774"/>
<dbReference type="Pfam" id="PF00582">
    <property type="entry name" value="Usp"/>
    <property type="match status" value="2"/>
</dbReference>
<organism evidence="3 4">
    <name type="scientific">Nitrospira tepida</name>
    <dbReference type="NCBI Taxonomy" id="2973512"/>
    <lineage>
        <taxon>Bacteria</taxon>
        <taxon>Pseudomonadati</taxon>
        <taxon>Nitrospirota</taxon>
        <taxon>Nitrospiria</taxon>
        <taxon>Nitrospirales</taxon>
        <taxon>Nitrospiraceae</taxon>
        <taxon>Nitrospira</taxon>
    </lineage>
</organism>
<dbReference type="SUPFAM" id="SSF52402">
    <property type="entry name" value="Adenine nucleotide alpha hydrolases-like"/>
    <property type="match status" value="2"/>
</dbReference>
<accession>A0AA86N1Z9</accession>
<dbReference type="Proteomes" id="UP001179121">
    <property type="component" value="Chromosome"/>
</dbReference>
<evidence type="ECO:0000313" key="4">
    <source>
        <dbReference type="Proteomes" id="UP001179121"/>
    </source>
</evidence>
<dbReference type="RefSeq" id="WP_289270461.1">
    <property type="nucleotide sequence ID" value="NZ_OX365700.1"/>
</dbReference>
<name>A0AA86N1Z9_9BACT</name>
<sequence length="285" mass="31154">MRTVVAVDWSDQAFNAVRVVCRLFTHEELTLVHAVDLRPFENPIFAQPIGRSTAEDLRHSMMDAAERLLDQTSAMLPATVSSIKRFHQVGNPAKVVLETVRSTGCDLVAVGSQGRGRVAELFLGSVSHRVVLHAPCASLLVRNDPGKLQSVLLAVEGQEDARRLCAWLQRHRFIQPISLALLSVVPTLHAGDEALGARSEKWTGEIEQYAEQLVEETAASLRDLFPAVTPRVGRGDPARCIAQAARQADLVILGSHGWKGIEHFLLGSVSHAVLHQVTCPVLIVR</sequence>
<dbReference type="AlphaFoldDB" id="A0AA86N1Z9"/>
<dbReference type="PRINTS" id="PR01438">
    <property type="entry name" value="UNVRSLSTRESS"/>
</dbReference>